<dbReference type="SUPFAM" id="SSF53335">
    <property type="entry name" value="S-adenosyl-L-methionine-dependent methyltransferases"/>
    <property type="match status" value="1"/>
</dbReference>
<evidence type="ECO:0000313" key="2">
    <source>
        <dbReference type="EMBL" id="RJY19544.1"/>
    </source>
</evidence>
<dbReference type="GO" id="GO:0008168">
    <property type="term" value="F:methyltransferase activity"/>
    <property type="evidence" value="ECO:0007669"/>
    <property type="project" value="UniProtKB-KW"/>
</dbReference>
<sequence>MNEEMPLFVPTLNKQGYAAPYLDPFSLKFTEYADGQFLEIGAAFGYATMKALESGAKVIANDMDIRHLEHIKEAAGKFGYTEVETLAAEFPYELNFPPKSFKKILISRVLHFFSGEKIKSSLQQVHDWLEPNGELYVVCETTFLTNWLSFIPEYEKRKAEGAEFPGEIDNPKHWEKSWSDNLPEFVHWLDKESLSKLFEEAGFEIVEVDYINRKGQFPDSLLLDGRESVGIIGKRK</sequence>
<dbReference type="OrthoDB" id="8592889at2"/>
<dbReference type="RefSeq" id="WP_121851624.1">
    <property type="nucleotide sequence ID" value="NZ_CP037952.1"/>
</dbReference>
<organism evidence="2 3">
    <name type="scientific">Parashewanella spongiae</name>
    <dbReference type="NCBI Taxonomy" id="342950"/>
    <lineage>
        <taxon>Bacteria</taxon>
        <taxon>Pseudomonadati</taxon>
        <taxon>Pseudomonadota</taxon>
        <taxon>Gammaproteobacteria</taxon>
        <taxon>Alteromonadales</taxon>
        <taxon>Shewanellaceae</taxon>
        <taxon>Parashewanella</taxon>
    </lineage>
</organism>
<keyword evidence="2" id="KW-0808">Transferase</keyword>
<feature type="domain" description="Methyltransferase" evidence="1">
    <location>
        <begin position="38"/>
        <end position="133"/>
    </location>
</feature>
<reference evidence="2 3" key="1">
    <citation type="submission" date="2018-09" db="EMBL/GenBank/DDBJ databases">
        <title>Phylogeny of the Shewanellaceae, and recommendation for two new genera, Pseudoshewanella and Parashewanella.</title>
        <authorList>
            <person name="Wang G."/>
        </authorList>
    </citation>
    <scope>NUCLEOTIDE SEQUENCE [LARGE SCALE GENOMIC DNA]</scope>
    <source>
        <strain evidence="2 3">KCTC 22492</strain>
    </source>
</reference>
<name>A0A3A6UBZ4_9GAMM</name>
<gene>
    <name evidence="2" type="ORF">D5R81_00105</name>
</gene>
<evidence type="ECO:0000313" key="3">
    <source>
        <dbReference type="Proteomes" id="UP000273022"/>
    </source>
</evidence>
<dbReference type="Proteomes" id="UP000273022">
    <property type="component" value="Unassembled WGS sequence"/>
</dbReference>
<dbReference type="InterPro" id="IPR029063">
    <property type="entry name" value="SAM-dependent_MTases_sf"/>
</dbReference>
<dbReference type="GO" id="GO:0032259">
    <property type="term" value="P:methylation"/>
    <property type="evidence" value="ECO:0007669"/>
    <property type="project" value="UniProtKB-KW"/>
</dbReference>
<dbReference type="Gene3D" id="3.40.50.150">
    <property type="entry name" value="Vaccinia Virus protein VP39"/>
    <property type="match status" value="1"/>
</dbReference>
<comment type="caution">
    <text evidence="2">The sequence shown here is derived from an EMBL/GenBank/DDBJ whole genome shotgun (WGS) entry which is preliminary data.</text>
</comment>
<dbReference type="AlphaFoldDB" id="A0A3A6UBZ4"/>
<dbReference type="EMBL" id="QYYH01000001">
    <property type="protein sequence ID" value="RJY19544.1"/>
    <property type="molecule type" value="Genomic_DNA"/>
</dbReference>
<protein>
    <submittedName>
        <fullName evidence="2">Class I SAM-dependent methyltransferase</fullName>
    </submittedName>
</protein>
<keyword evidence="3" id="KW-1185">Reference proteome</keyword>
<dbReference type="InterPro" id="IPR041698">
    <property type="entry name" value="Methyltransf_25"/>
</dbReference>
<keyword evidence="2" id="KW-0489">Methyltransferase</keyword>
<evidence type="ECO:0000259" key="1">
    <source>
        <dbReference type="Pfam" id="PF13649"/>
    </source>
</evidence>
<proteinExistence type="predicted"/>
<dbReference type="CDD" id="cd02440">
    <property type="entry name" value="AdoMet_MTases"/>
    <property type="match status" value="1"/>
</dbReference>
<accession>A0A3A6UBZ4</accession>
<dbReference type="Pfam" id="PF13649">
    <property type="entry name" value="Methyltransf_25"/>
    <property type="match status" value="1"/>
</dbReference>